<sequence length="218" mass="23490">MSFESTTLPHWVQAFAVLRDRTVLRDEDGQLHSVSEDGSDYEITSRWPAASDLNGLLEETTADSPDSQTRLTFLGTPDAEVGRDLATRGWTLTDRRVLLAALSSDVEQVAQLPETATLFEAPMNDYDVVEIADFDATAGRGRVHFGDGFALLADPSITATANVEQFRAAILANLSAAAAGQGLAVLFMVICADTALGTREHRPAGWSNATQLTTFTRS</sequence>
<keyword evidence="2" id="KW-1185">Reference proteome</keyword>
<evidence type="ECO:0008006" key="3">
    <source>
        <dbReference type="Google" id="ProtNLM"/>
    </source>
</evidence>
<name>A0ABX1G6D7_9MICC</name>
<evidence type="ECO:0000313" key="1">
    <source>
        <dbReference type="EMBL" id="NKG20987.1"/>
    </source>
</evidence>
<reference evidence="1 2" key="1">
    <citation type="submission" date="2020-04" db="EMBL/GenBank/DDBJ databases">
        <title>Paeniglutamicibacter sp. ANT13_2, a novel actinomycete isolated from sediment in Antarctica.</title>
        <authorList>
            <person name="Sakdapetsiri C."/>
            <person name="Pinyakong O."/>
        </authorList>
    </citation>
    <scope>NUCLEOTIDE SEQUENCE [LARGE SCALE GENOMIC DNA]</scope>
    <source>
        <strain evidence="1 2">ANT13_2</strain>
    </source>
</reference>
<dbReference type="RefSeq" id="WP_168151823.1">
    <property type="nucleotide sequence ID" value="NZ_JAAWVT010000004.1"/>
</dbReference>
<protein>
    <recommendedName>
        <fullName evidence="3">GNAT family N-acetyltransferase</fullName>
    </recommendedName>
</protein>
<comment type="caution">
    <text evidence="1">The sequence shown here is derived from an EMBL/GenBank/DDBJ whole genome shotgun (WGS) entry which is preliminary data.</text>
</comment>
<evidence type="ECO:0000313" key="2">
    <source>
        <dbReference type="Proteomes" id="UP000746595"/>
    </source>
</evidence>
<dbReference type="EMBL" id="JAAWVT010000004">
    <property type="protein sequence ID" value="NKG20987.1"/>
    <property type="molecule type" value="Genomic_DNA"/>
</dbReference>
<organism evidence="1 2">
    <name type="scientific">Paeniglutamicibacter terrestris</name>
    <dbReference type="NCBI Taxonomy" id="2723403"/>
    <lineage>
        <taxon>Bacteria</taxon>
        <taxon>Bacillati</taxon>
        <taxon>Actinomycetota</taxon>
        <taxon>Actinomycetes</taxon>
        <taxon>Micrococcales</taxon>
        <taxon>Micrococcaceae</taxon>
        <taxon>Paeniglutamicibacter</taxon>
    </lineage>
</organism>
<gene>
    <name evidence="1" type="ORF">HED64_09765</name>
</gene>
<proteinExistence type="predicted"/>
<accession>A0ABX1G6D7</accession>
<dbReference type="Proteomes" id="UP000746595">
    <property type="component" value="Unassembled WGS sequence"/>
</dbReference>